<dbReference type="InterPro" id="IPR048502">
    <property type="entry name" value="NamZ_N"/>
</dbReference>
<dbReference type="InterPro" id="IPR008302">
    <property type="entry name" value="NamZ"/>
</dbReference>
<dbReference type="EMBL" id="JACDQQ010000405">
    <property type="protein sequence ID" value="MBA0084176.1"/>
    <property type="molecule type" value="Genomic_DNA"/>
</dbReference>
<comment type="caution">
    <text evidence="3">The sequence shown here is derived from an EMBL/GenBank/DDBJ whole genome shotgun (WGS) entry which is preliminary data.</text>
</comment>
<evidence type="ECO:0000259" key="1">
    <source>
        <dbReference type="Pfam" id="PF07075"/>
    </source>
</evidence>
<name>A0A7V8NMR7_9BACT</name>
<dbReference type="Pfam" id="PF07075">
    <property type="entry name" value="NamZ_N"/>
    <property type="match status" value="1"/>
</dbReference>
<dbReference type="PANTHER" id="PTHR42915">
    <property type="entry name" value="HYPOTHETICAL 460 KDA PROTEIN IN FEUA-SIGW INTERGENIC REGION [PRECURSOR]"/>
    <property type="match status" value="1"/>
</dbReference>
<dbReference type="InterPro" id="IPR048503">
    <property type="entry name" value="NamZ_C"/>
</dbReference>
<reference evidence="3" key="1">
    <citation type="submission" date="2020-06" db="EMBL/GenBank/DDBJ databases">
        <title>Legume-microbial interactions unlock mineral nutrients during tropical forest succession.</title>
        <authorList>
            <person name="Epihov D.Z."/>
        </authorList>
    </citation>
    <scope>NUCLEOTIDE SEQUENCE [LARGE SCALE GENOMIC DNA]</scope>
    <source>
        <strain evidence="3">Pan2503</strain>
    </source>
</reference>
<keyword evidence="4" id="KW-1185">Reference proteome</keyword>
<gene>
    <name evidence="3" type="ORF">HRJ53_04200</name>
</gene>
<evidence type="ECO:0000313" key="3">
    <source>
        <dbReference type="EMBL" id="MBA0084176.1"/>
    </source>
</evidence>
<accession>A0A7V8NMR7</accession>
<dbReference type="GO" id="GO:0033922">
    <property type="term" value="F:peptidoglycan beta-N-acetylmuramidase activity"/>
    <property type="evidence" value="ECO:0007669"/>
    <property type="project" value="InterPro"/>
</dbReference>
<dbReference type="Proteomes" id="UP000567293">
    <property type="component" value="Unassembled WGS sequence"/>
</dbReference>
<evidence type="ECO:0000259" key="2">
    <source>
        <dbReference type="Pfam" id="PF20732"/>
    </source>
</evidence>
<dbReference type="Gene3D" id="3.90.1150.140">
    <property type="match status" value="1"/>
</dbReference>
<sequence>MEEAAKGKIPFFVLDRPNPMGGEIVEGPMLDPDKTSFVAYFPIPVRYGLTIGELAQFFNSENHIGADLHVIPMRNWHRNYFFESTGIKWVPPSPALRTTKGSILYPGIEILQASGVSVGRGTQTPFEEFGAPWIDGEAVAAALDERHLPGLRFESKSFIPIGGPHSGERCSGVSVRVTDRFVVRSMRLGLEIAEILQRLYPKDFDTDKLVGLLGNAGTVQQIKDGVPPEKIVASWSDALASFDQVRRKYYLYK</sequence>
<evidence type="ECO:0000313" key="4">
    <source>
        <dbReference type="Proteomes" id="UP000567293"/>
    </source>
</evidence>
<feature type="domain" description="Peptidoglycan beta-N-acetylmuramidase NamZ N-terminal" evidence="1">
    <location>
        <begin position="1"/>
        <end position="99"/>
    </location>
</feature>
<dbReference type="AlphaFoldDB" id="A0A7V8NMR7"/>
<dbReference type="PANTHER" id="PTHR42915:SF1">
    <property type="entry name" value="PEPTIDOGLYCAN BETA-N-ACETYLMURAMIDASE NAMZ"/>
    <property type="match status" value="1"/>
</dbReference>
<feature type="domain" description="Peptidoglycan beta-N-acetylmuramidase NamZ C-terminal" evidence="2">
    <location>
        <begin position="103"/>
        <end position="252"/>
    </location>
</feature>
<protein>
    <submittedName>
        <fullName evidence="3">DUF1343 domain-containing protein</fullName>
    </submittedName>
</protein>
<organism evidence="3 4">
    <name type="scientific">Candidatus Acidiferrum panamense</name>
    <dbReference type="NCBI Taxonomy" id="2741543"/>
    <lineage>
        <taxon>Bacteria</taxon>
        <taxon>Pseudomonadati</taxon>
        <taxon>Acidobacteriota</taxon>
        <taxon>Terriglobia</taxon>
        <taxon>Candidatus Acidiferrales</taxon>
        <taxon>Candidatus Acidiferrum</taxon>
    </lineage>
</organism>
<proteinExistence type="predicted"/>
<feature type="non-terminal residue" evidence="3">
    <location>
        <position position="1"/>
    </location>
</feature>
<dbReference type="Pfam" id="PF20732">
    <property type="entry name" value="NamZ_C"/>
    <property type="match status" value="1"/>
</dbReference>